<keyword evidence="1" id="KW-0472">Membrane</keyword>
<comment type="caution">
    <text evidence="3">The sequence shown here is derived from an EMBL/GenBank/DDBJ whole genome shotgun (WGS) entry which is preliminary data.</text>
</comment>
<name>A0ABD1Y8Y4_9MARC</name>
<dbReference type="EMBL" id="JBHFFA010000006">
    <property type="protein sequence ID" value="KAL2622192.1"/>
    <property type="molecule type" value="Genomic_DNA"/>
</dbReference>
<gene>
    <name evidence="3" type="ORF">R1flu_002397</name>
</gene>
<protein>
    <recommendedName>
        <fullName evidence="2">AMP-dependent synthetase/ligase domain-containing protein</fullName>
    </recommendedName>
</protein>
<reference evidence="3 4" key="1">
    <citation type="submission" date="2024-09" db="EMBL/GenBank/DDBJ databases">
        <title>Chromosome-scale assembly of Riccia fluitans.</title>
        <authorList>
            <person name="Paukszto L."/>
            <person name="Sawicki J."/>
            <person name="Karawczyk K."/>
            <person name="Piernik-Szablinska J."/>
            <person name="Szczecinska M."/>
            <person name="Mazdziarz M."/>
        </authorList>
    </citation>
    <scope>NUCLEOTIDE SEQUENCE [LARGE SCALE GENOMIC DNA]</scope>
    <source>
        <strain evidence="3">Rf_01</strain>
        <tissue evidence="3">Aerial parts of the thallus</tissue>
    </source>
</reference>
<keyword evidence="4" id="KW-1185">Reference proteome</keyword>
<dbReference type="Proteomes" id="UP001605036">
    <property type="component" value="Unassembled WGS sequence"/>
</dbReference>
<feature type="domain" description="AMP-dependent synthetase/ligase" evidence="2">
    <location>
        <begin position="192"/>
        <end position="558"/>
    </location>
</feature>
<dbReference type="PANTHER" id="PTHR44378">
    <property type="entry name" value="ACYL-ACTIVATING ENZYME 17, PEROXISOMAL-RELATED"/>
    <property type="match status" value="1"/>
</dbReference>
<dbReference type="PROSITE" id="PS00455">
    <property type="entry name" value="AMP_BINDING"/>
    <property type="match status" value="1"/>
</dbReference>
<evidence type="ECO:0000256" key="1">
    <source>
        <dbReference type="SAM" id="Phobius"/>
    </source>
</evidence>
<evidence type="ECO:0000313" key="3">
    <source>
        <dbReference type="EMBL" id="KAL2622192.1"/>
    </source>
</evidence>
<organism evidence="3 4">
    <name type="scientific">Riccia fluitans</name>
    <dbReference type="NCBI Taxonomy" id="41844"/>
    <lineage>
        <taxon>Eukaryota</taxon>
        <taxon>Viridiplantae</taxon>
        <taxon>Streptophyta</taxon>
        <taxon>Embryophyta</taxon>
        <taxon>Marchantiophyta</taxon>
        <taxon>Marchantiopsida</taxon>
        <taxon>Marchantiidae</taxon>
        <taxon>Marchantiales</taxon>
        <taxon>Ricciaceae</taxon>
        <taxon>Riccia</taxon>
    </lineage>
</organism>
<dbReference type="AlphaFoldDB" id="A0ABD1Y8Y4"/>
<feature type="transmembrane region" description="Helical" evidence="1">
    <location>
        <begin position="245"/>
        <end position="265"/>
    </location>
</feature>
<sequence>MKQRSPKAEKFYECRSKGLRGTLLKGGNGRSKGEDYSGDRTAGFAKDWTVGIRCSRFSGQDPLHQLIYSAVYRDWDVQKVGPPPAWFPKLEEACKTNIGRLMTEKGRTFLGSSYKNPIASYSDFQKWSAEHPEVYLEHVLKEMSVYFHHQPRCILDTSDESVPGGVWLPGSVLNVAECALSPHPRIGKTNDSMAIIWRDEGSDDLPVKTLTIGELRVQVNRVANALVMSGFKTGDPIGIDMPMTVYAVISFLAVILAGMVVVSIADSFVASEIATRCRLSKAKGIITQDHIIRGGKRLPLYSRVVEAKAPRAIVIPADDKRLALKLRDGDISWDFFLKSANAVGRPEIFKPVALPGEAYSIILFSSGTTGEPKAIPWSHITPIRCGADGWAHQDLRPGDVIAWPTNLGWMMGPFVVFASLLSGGGLAVYNGSPLGRSYGKFIQDAKVTMQGTVPSLVKTWRNTSCMSGFDWSALRCFSSTGEASSVDDDLWLMSKVGYKIPVMECCGGTELAAAYMGGSLMQPQALANFSTLSMMSQVVILDEAGHVYPEDQPCVGEMGIYPIFFGASDHLLNADHDKVYFQGMPVYRGKRLRRHGDVLQRLPGGYYKAQGRSDDTMNLGGIKASAVEIEAVCNVAHERVLETAAIALSPLGGGPEQLVIMVVLRDGPEISVETLKKAFATAISSKLTPLFKVSAVEIVKEFPRNASNKLLRRVLRSQLKEKQKLLSKL</sequence>
<keyword evidence="1" id="KW-0812">Transmembrane</keyword>
<dbReference type="InterPro" id="IPR045851">
    <property type="entry name" value="AMP-bd_C_sf"/>
</dbReference>
<dbReference type="InterPro" id="IPR042099">
    <property type="entry name" value="ANL_N_sf"/>
</dbReference>
<evidence type="ECO:0000313" key="4">
    <source>
        <dbReference type="Proteomes" id="UP001605036"/>
    </source>
</evidence>
<dbReference type="InterPro" id="IPR020845">
    <property type="entry name" value="AMP-binding_CS"/>
</dbReference>
<evidence type="ECO:0000259" key="2">
    <source>
        <dbReference type="Pfam" id="PF00501"/>
    </source>
</evidence>
<dbReference type="SUPFAM" id="SSF56801">
    <property type="entry name" value="Acetyl-CoA synthetase-like"/>
    <property type="match status" value="1"/>
</dbReference>
<dbReference type="Gene3D" id="3.30.300.30">
    <property type="match status" value="1"/>
</dbReference>
<dbReference type="InterPro" id="IPR000873">
    <property type="entry name" value="AMP-dep_synth/lig_dom"/>
</dbReference>
<proteinExistence type="predicted"/>
<dbReference type="Pfam" id="PF00501">
    <property type="entry name" value="AMP-binding"/>
    <property type="match status" value="1"/>
</dbReference>
<dbReference type="PANTHER" id="PTHR44378:SF1">
    <property type="entry name" value="ACYL-ACTIVATING ENZYME 18, PEROXISOMAL-RELATED"/>
    <property type="match status" value="1"/>
</dbReference>
<accession>A0ABD1Y8Y4</accession>
<keyword evidence="1" id="KW-1133">Transmembrane helix</keyword>
<dbReference type="Gene3D" id="3.40.50.12780">
    <property type="entry name" value="N-terminal domain of ligase-like"/>
    <property type="match status" value="1"/>
</dbReference>